<evidence type="ECO:0000256" key="3">
    <source>
        <dbReference type="ARBA" id="ARBA00022737"/>
    </source>
</evidence>
<keyword evidence="7" id="KW-0539">Nucleus</keyword>
<dbReference type="PROSITE" id="PS00028">
    <property type="entry name" value="ZINC_FINGER_C2H2_1"/>
    <property type="match status" value="1"/>
</dbReference>
<dbReference type="Proteomes" id="UP000298030">
    <property type="component" value="Unassembled WGS sequence"/>
</dbReference>
<feature type="signal peptide" evidence="11">
    <location>
        <begin position="1"/>
        <end position="20"/>
    </location>
</feature>
<dbReference type="EMBL" id="QPFP01000112">
    <property type="protein sequence ID" value="TEB21382.1"/>
    <property type="molecule type" value="Genomic_DNA"/>
</dbReference>
<keyword evidence="6" id="KW-0238">DNA-binding</keyword>
<evidence type="ECO:0000256" key="1">
    <source>
        <dbReference type="ARBA" id="ARBA00004123"/>
    </source>
</evidence>
<keyword evidence="3" id="KW-0677">Repeat</keyword>
<evidence type="ECO:0000256" key="8">
    <source>
        <dbReference type="PROSITE-ProRule" id="PRU00042"/>
    </source>
</evidence>
<evidence type="ECO:0000256" key="9">
    <source>
        <dbReference type="SAM" id="Coils"/>
    </source>
</evidence>
<organism evidence="13 14">
    <name type="scientific">Coprinellus micaceus</name>
    <name type="common">Glistening ink-cap mushroom</name>
    <name type="synonym">Coprinus micaceus</name>
    <dbReference type="NCBI Taxonomy" id="71717"/>
    <lineage>
        <taxon>Eukaryota</taxon>
        <taxon>Fungi</taxon>
        <taxon>Dikarya</taxon>
        <taxon>Basidiomycota</taxon>
        <taxon>Agaricomycotina</taxon>
        <taxon>Agaricomycetes</taxon>
        <taxon>Agaricomycetidae</taxon>
        <taxon>Agaricales</taxon>
        <taxon>Agaricineae</taxon>
        <taxon>Psathyrellaceae</taxon>
        <taxon>Coprinellus</taxon>
    </lineage>
</organism>
<evidence type="ECO:0000313" key="13">
    <source>
        <dbReference type="EMBL" id="TEB21382.1"/>
    </source>
</evidence>
<accession>A0A4Y7SHZ5</accession>
<evidence type="ECO:0000256" key="10">
    <source>
        <dbReference type="SAM" id="MobiDB-lite"/>
    </source>
</evidence>
<evidence type="ECO:0000256" key="4">
    <source>
        <dbReference type="ARBA" id="ARBA00022771"/>
    </source>
</evidence>
<evidence type="ECO:0000256" key="7">
    <source>
        <dbReference type="ARBA" id="ARBA00023242"/>
    </source>
</evidence>
<name>A0A4Y7SHZ5_COPMI</name>
<keyword evidence="2" id="KW-0479">Metal-binding</keyword>
<dbReference type="GO" id="GO:0005634">
    <property type="term" value="C:nucleus"/>
    <property type="evidence" value="ECO:0007669"/>
    <property type="project" value="UniProtKB-SubCell"/>
</dbReference>
<keyword evidence="14" id="KW-1185">Reference proteome</keyword>
<dbReference type="InterPro" id="IPR013087">
    <property type="entry name" value="Znf_C2H2_type"/>
</dbReference>
<keyword evidence="5" id="KW-0862">Zinc</keyword>
<comment type="caution">
    <text evidence="13">The sequence shown here is derived from an EMBL/GenBank/DDBJ whole genome shotgun (WGS) entry which is preliminary data.</text>
</comment>
<gene>
    <name evidence="13" type="ORF">FA13DRAFT_1819574</name>
</gene>
<dbReference type="GO" id="GO:0003677">
    <property type="term" value="F:DNA binding"/>
    <property type="evidence" value="ECO:0007669"/>
    <property type="project" value="UniProtKB-KW"/>
</dbReference>
<comment type="subcellular location">
    <subcellularLocation>
        <location evidence="1">Nucleus</location>
    </subcellularLocation>
</comment>
<keyword evidence="11" id="KW-0732">Signal</keyword>
<feature type="domain" description="C2H2-type" evidence="12">
    <location>
        <begin position="87"/>
        <end position="114"/>
    </location>
</feature>
<dbReference type="SMART" id="SM00355">
    <property type="entry name" value="ZnF_C2H2"/>
    <property type="match status" value="1"/>
</dbReference>
<dbReference type="Gene3D" id="3.30.160.60">
    <property type="entry name" value="Classic Zinc Finger"/>
    <property type="match status" value="1"/>
</dbReference>
<dbReference type="SUPFAM" id="SSF57667">
    <property type="entry name" value="beta-beta-alpha zinc fingers"/>
    <property type="match status" value="1"/>
</dbReference>
<evidence type="ECO:0000259" key="12">
    <source>
        <dbReference type="PROSITE" id="PS50157"/>
    </source>
</evidence>
<dbReference type="Pfam" id="PF00096">
    <property type="entry name" value="zf-C2H2"/>
    <property type="match status" value="1"/>
</dbReference>
<evidence type="ECO:0000256" key="2">
    <source>
        <dbReference type="ARBA" id="ARBA00022723"/>
    </source>
</evidence>
<evidence type="ECO:0000256" key="11">
    <source>
        <dbReference type="SAM" id="SignalP"/>
    </source>
</evidence>
<feature type="region of interest" description="Disordered" evidence="10">
    <location>
        <begin position="102"/>
        <end position="126"/>
    </location>
</feature>
<feature type="coiled-coil region" evidence="9">
    <location>
        <begin position="56"/>
        <end position="83"/>
    </location>
</feature>
<feature type="chain" id="PRO_5021485800" description="C2H2-type domain-containing protein" evidence="11">
    <location>
        <begin position="21"/>
        <end position="404"/>
    </location>
</feature>
<dbReference type="AlphaFoldDB" id="A0A4Y7SHZ5"/>
<dbReference type="PROSITE" id="PS50157">
    <property type="entry name" value="ZINC_FINGER_C2H2_2"/>
    <property type="match status" value="1"/>
</dbReference>
<feature type="compositionally biased region" description="Polar residues" evidence="10">
    <location>
        <begin position="384"/>
        <end position="393"/>
    </location>
</feature>
<sequence length="404" mass="45849">MRLTAVTTLLLASFVSLSFARYGDEGLAVRDFDDVVLDAREVLEELGFHARALQDAALSTRRLEELEVRMAQLEDALELEAREKKPYKCPKCPKTFSTLAQMQAHEKTHPKPPKPKPSPRELNRTHPLRVTPRICTMTEYDPSWNPFANSEPMIWYENCVPDPQPLQDNFLFAIDEHLTRPLKANTPGGADEMKVYRMFEVIDDATLDEDCTDLLPDKWVVNAAFIGDLYAYDLISHAQFMDGVLKIFSAVELRSPIKNSLIPFIVVLFHYIARGQTHSTKKINTWTANWLNEKLQDARKVTWAGEEMFTAPWPSNMPHAIACVDEFMGLLMRDSKSTEYEYCALPFKESGEHEKSSALEALPFCMRLDILTQPWRLEELVSSSKTVSATTPGAPNGNYGPPHL</sequence>
<keyword evidence="4 8" id="KW-0863">Zinc-finger</keyword>
<feature type="region of interest" description="Disordered" evidence="10">
    <location>
        <begin position="384"/>
        <end position="404"/>
    </location>
</feature>
<dbReference type="GO" id="GO:0008270">
    <property type="term" value="F:zinc ion binding"/>
    <property type="evidence" value="ECO:0007669"/>
    <property type="project" value="UniProtKB-KW"/>
</dbReference>
<evidence type="ECO:0000256" key="5">
    <source>
        <dbReference type="ARBA" id="ARBA00022833"/>
    </source>
</evidence>
<keyword evidence="9" id="KW-0175">Coiled coil</keyword>
<dbReference type="FunFam" id="3.30.160.60:FF:000045">
    <property type="entry name" value="ZFP69 zinc finger protein B"/>
    <property type="match status" value="1"/>
</dbReference>
<proteinExistence type="predicted"/>
<dbReference type="InterPro" id="IPR036236">
    <property type="entry name" value="Znf_C2H2_sf"/>
</dbReference>
<reference evidence="13 14" key="1">
    <citation type="journal article" date="2019" name="Nat. Ecol. Evol.">
        <title>Megaphylogeny resolves global patterns of mushroom evolution.</title>
        <authorList>
            <person name="Varga T."/>
            <person name="Krizsan K."/>
            <person name="Foldi C."/>
            <person name="Dima B."/>
            <person name="Sanchez-Garcia M."/>
            <person name="Sanchez-Ramirez S."/>
            <person name="Szollosi G.J."/>
            <person name="Szarkandi J.G."/>
            <person name="Papp V."/>
            <person name="Albert L."/>
            <person name="Andreopoulos W."/>
            <person name="Angelini C."/>
            <person name="Antonin V."/>
            <person name="Barry K.W."/>
            <person name="Bougher N.L."/>
            <person name="Buchanan P."/>
            <person name="Buyck B."/>
            <person name="Bense V."/>
            <person name="Catcheside P."/>
            <person name="Chovatia M."/>
            <person name="Cooper J."/>
            <person name="Damon W."/>
            <person name="Desjardin D."/>
            <person name="Finy P."/>
            <person name="Geml J."/>
            <person name="Haridas S."/>
            <person name="Hughes K."/>
            <person name="Justo A."/>
            <person name="Karasinski D."/>
            <person name="Kautmanova I."/>
            <person name="Kiss B."/>
            <person name="Kocsube S."/>
            <person name="Kotiranta H."/>
            <person name="LaButti K.M."/>
            <person name="Lechner B.E."/>
            <person name="Liimatainen K."/>
            <person name="Lipzen A."/>
            <person name="Lukacs Z."/>
            <person name="Mihaltcheva S."/>
            <person name="Morgado L.N."/>
            <person name="Niskanen T."/>
            <person name="Noordeloos M.E."/>
            <person name="Ohm R.A."/>
            <person name="Ortiz-Santana B."/>
            <person name="Ovrebo C."/>
            <person name="Racz N."/>
            <person name="Riley R."/>
            <person name="Savchenko A."/>
            <person name="Shiryaev A."/>
            <person name="Soop K."/>
            <person name="Spirin V."/>
            <person name="Szebenyi C."/>
            <person name="Tomsovsky M."/>
            <person name="Tulloss R.E."/>
            <person name="Uehling J."/>
            <person name="Grigoriev I.V."/>
            <person name="Vagvolgyi C."/>
            <person name="Papp T."/>
            <person name="Martin F.M."/>
            <person name="Miettinen O."/>
            <person name="Hibbett D.S."/>
            <person name="Nagy L.G."/>
        </authorList>
    </citation>
    <scope>NUCLEOTIDE SEQUENCE [LARGE SCALE GENOMIC DNA]</scope>
    <source>
        <strain evidence="13 14">FP101781</strain>
    </source>
</reference>
<evidence type="ECO:0000313" key="14">
    <source>
        <dbReference type="Proteomes" id="UP000298030"/>
    </source>
</evidence>
<evidence type="ECO:0000256" key="6">
    <source>
        <dbReference type="ARBA" id="ARBA00023125"/>
    </source>
</evidence>
<protein>
    <recommendedName>
        <fullName evidence="12">C2H2-type domain-containing protein</fullName>
    </recommendedName>
</protein>